<dbReference type="EC" id="2.3.-.-" evidence="2"/>
<dbReference type="InterPro" id="IPR051531">
    <property type="entry name" value="N-acetyltransferase"/>
</dbReference>
<dbReference type="PROSITE" id="PS51186">
    <property type="entry name" value="GNAT"/>
    <property type="match status" value="1"/>
</dbReference>
<protein>
    <submittedName>
        <fullName evidence="2">GNAT family N-acetyltransferase</fullName>
        <ecNumber evidence="2">2.3.-.-</ecNumber>
    </submittedName>
</protein>
<dbReference type="GO" id="GO:0016746">
    <property type="term" value="F:acyltransferase activity"/>
    <property type="evidence" value="ECO:0007669"/>
    <property type="project" value="UniProtKB-KW"/>
</dbReference>
<dbReference type="SUPFAM" id="SSF55729">
    <property type="entry name" value="Acyl-CoA N-acyltransferases (Nat)"/>
    <property type="match status" value="1"/>
</dbReference>
<keyword evidence="3" id="KW-1185">Reference proteome</keyword>
<proteinExistence type="predicted"/>
<comment type="caution">
    <text evidence="2">The sequence shown here is derived from an EMBL/GenBank/DDBJ whole genome shotgun (WGS) entry which is preliminary data.</text>
</comment>
<dbReference type="RefSeq" id="WP_290298555.1">
    <property type="nucleotide sequence ID" value="NZ_JAUFQR010000001.1"/>
</dbReference>
<dbReference type="InterPro" id="IPR016181">
    <property type="entry name" value="Acyl_CoA_acyltransferase"/>
</dbReference>
<reference evidence="3" key="1">
    <citation type="journal article" date="2019" name="Int. J. Syst. Evol. Microbiol.">
        <title>The Global Catalogue of Microorganisms (GCM) 10K type strain sequencing project: providing services to taxonomists for standard genome sequencing and annotation.</title>
        <authorList>
            <consortium name="The Broad Institute Genomics Platform"/>
            <consortium name="The Broad Institute Genome Sequencing Center for Infectious Disease"/>
            <person name="Wu L."/>
            <person name="Ma J."/>
        </authorList>
    </citation>
    <scope>NUCLEOTIDE SEQUENCE [LARGE SCALE GENOMIC DNA]</scope>
    <source>
        <strain evidence="3">CECT 7798</strain>
    </source>
</reference>
<dbReference type="Pfam" id="PF13302">
    <property type="entry name" value="Acetyltransf_3"/>
    <property type="match status" value="1"/>
</dbReference>
<dbReference type="Proteomes" id="UP001595735">
    <property type="component" value="Unassembled WGS sequence"/>
</dbReference>
<name>A0ABV7Y051_9FLAO</name>
<accession>A0ABV7Y051</accession>
<evidence type="ECO:0000313" key="2">
    <source>
        <dbReference type="EMBL" id="MFC3757419.1"/>
    </source>
</evidence>
<dbReference type="PANTHER" id="PTHR43792:SF1">
    <property type="entry name" value="N-ACETYLTRANSFERASE DOMAIN-CONTAINING PROTEIN"/>
    <property type="match status" value="1"/>
</dbReference>
<dbReference type="InterPro" id="IPR000182">
    <property type="entry name" value="GNAT_dom"/>
</dbReference>
<feature type="domain" description="N-acetyltransferase" evidence="1">
    <location>
        <begin position="8"/>
        <end position="165"/>
    </location>
</feature>
<evidence type="ECO:0000313" key="3">
    <source>
        <dbReference type="Proteomes" id="UP001595735"/>
    </source>
</evidence>
<evidence type="ECO:0000259" key="1">
    <source>
        <dbReference type="PROSITE" id="PS51186"/>
    </source>
</evidence>
<dbReference type="EMBL" id="JBHRYO010000002">
    <property type="protein sequence ID" value="MFC3757419.1"/>
    <property type="molecule type" value="Genomic_DNA"/>
</dbReference>
<gene>
    <name evidence="2" type="ORF">ACFONJ_15685</name>
</gene>
<dbReference type="PANTHER" id="PTHR43792">
    <property type="entry name" value="GNAT FAMILY, PUTATIVE (AFU_ORTHOLOGUE AFUA_3G00765)-RELATED-RELATED"/>
    <property type="match status" value="1"/>
</dbReference>
<keyword evidence="2" id="KW-0012">Acyltransferase</keyword>
<keyword evidence="2" id="KW-0808">Transferase</keyword>
<organism evidence="2 3">
    <name type="scientific">Chryseobacterium tructae</name>
    <dbReference type="NCBI Taxonomy" id="1037380"/>
    <lineage>
        <taxon>Bacteria</taxon>
        <taxon>Pseudomonadati</taxon>
        <taxon>Bacteroidota</taxon>
        <taxon>Flavobacteriia</taxon>
        <taxon>Flavobacteriales</taxon>
        <taxon>Weeksellaceae</taxon>
        <taxon>Chryseobacterium group</taxon>
        <taxon>Chryseobacterium</taxon>
    </lineage>
</organism>
<dbReference type="Gene3D" id="3.40.630.30">
    <property type="match status" value="1"/>
</dbReference>
<sequence length="165" mass="19175">MNYKNDTIIIREFTPQEFILFLNLFESENVTRYLPYKTPDEYKEMFEKALSDYKDGSFSRWGIFNAQNHDFVGMCLARTFLDNPEQIEIGYTLGESYWGKGLGTEVCKALVDYCSSLNHQKDIVALTDLDNIGSQKVLLKSGFKQLENLKREGKELAYFLFSKDQ</sequence>